<proteinExistence type="predicted"/>
<dbReference type="EMBL" id="ACKQ02000007">
    <property type="protein sequence ID" value="EFK36040.1"/>
    <property type="molecule type" value="Genomic_DNA"/>
</dbReference>
<dbReference type="Proteomes" id="UP000002969">
    <property type="component" value="Unassembled WGS sequence"/>
</dbReference>
<evidence type="ECO:0000313" key="1">
    <source>
        <dbReference type="EMBL" id="EFK36040.1"/>
    </source>
</evidence>
<name>A0ABN0ASF3_CHRGE</name>
<dbReference type="GeneID" id="93023413"/>
<evidence type="ECO:0000313" key="2">
    <source>
        <dbReference type="Proteomes" id="UP000002969"/>
    </source>
</evidence>
<organism evidence="1 2">
    <name type="scientific">Chryseobacterium gleum ATCC 35910</name>
    <dbReference type="NCBI Taxonomy" id="525257"/>
    <lineage>
        <taxon>Bacteria</taxon>
        <taxon>Pseudomonadati</taxon>
        <taxon>Bacteroidota</taxon>
        <taxon>Flavobacteriia</taxon>
        <taxon>Flavobacteriales</taxon>
        <taxon>Weeksellaceae</taxon>
        <taxon>Chryseobacterium group</taxon>
        <taxon>Chryseobacterium</taxon>
    </lineage>
</organism>
<gene>
    <name evidence="1" type="ORF">HMPREF0204_15109</name>
</gene>
<comment type="caution">
    <text evidence="1">The sequence shown here is derived from an EMBL/GenBank/DDBJ whole genome shotgun (WGS) entry which is preliminary data.</text>
</comment>
<sequence length="230" mass="27833">MNIKKITLILFPIIYMNLMGQQNFKIVETNYNLNDFEAIRKELQNFEFFKQNLNTHKSCTKHKDKNEFRVMADGNKKFFLLFDKEDNALEFLDSTERYDYGILETDLQEELEKITAENIDEKSAEFLARFNKAFKLQVDYDPNESDFSTINEKVRKTVWDKESRFLLNFYMMEVTKRKFNFPNWSFEEVNTFNPFYVPLYVGRDGKPQSYYRLLEPKTRKHFDFKMYLGL</sequence>
<accession>A0ABN0ASF3</accession>
<protein>
    <submittedName>
        <fullName evidence="1">Uncharacterized protein</fullName>
    </submittedName>
</protein>
<reference evidence="1" key="1">
    <citation type="submission" date="2010-06" db="EMBL/GenBank/DDBJ databases">
        <authorList>
            <person name="Muzny D."/>
            <person name="Qin X."/>
            <person name="Buhay C."/>
            <person name="Dugan-Rocha S."/>
            <person name="Ding Y."/>
            <person name="Chen G."/>
            <person name="Hawes A."/>
            <person name="Holder M."/>
            <person name="Jhangiani S."/>
            <person name="Johnson A."/>
            <person name="Khan Z."/>
            <person name="Li Z."/>
            <person name="Liu W."/>
            <person name="Liu X."/>
            <person name="Perez L."/>
            <person name="Shen H."/>
            <person name="Wang Q."/>
            <person name="Watt J."/>
            <person name="Xi L."/>
            <person name="Xin Y."/>
            <person name="Zhou J."/>
            <person name="Deng J."/>
            <person name="Jiang H."/>
            <person name="Liu Y."/>
            <person name="Qu J."/>
            <person name="Song X.-Z."/>
            <person name="Zhang L."/>
            <person name="Villasana D."/>
            <person name="Johnson A."/>
            <person name="Liu J."/>
            <person name="Liyanage D."/>
            <person name="Lorensuhewa L."/>
            <person name="Robinson T."/>
            <person name="Song A."/>
            <person name="Song B.-B."/>
            <person name="Dinh H."/>
            <person name="Thornton R."/>
            <person name="Coyle M."/>
            <person name="Francisco L."/>
            <person name="Jackson L."/>
            <person name="Javaid M."/>
            <person name="Korchina V."/>
            <person name="Kovar C."/>
            <person name="Mata R."/>
            <person name="Mathew T."/>
            <person name="Ngo R."/>
            <person name="Nguyen L."/>
            <person name="Nguyen N."/>
            <person name="Okwuonu G."/>
            <person name="Ongeri F."/>
            <person name="Pham C."/>
            <person name="Simmons D."/>
            <person name="Wilczek-Boney K."/>
            <person name="Hale W."/>
            <person name="Jakkamsetti A."/>
            <person name="Pham P."/>
            <person name="Ruth R."/>
            <person name="San Lucas F."/>
            <person name="Warren J."/>
            <person name="Zhang J."/>
            <person name="Zhao Z."/>
            <person name="Zhou C."/>
            <person name="Zhu D."/>
            <person name="Lee S."/>
            <person name="Bess C."/>
            <person name="Blankenburg K."/>
            <person name="Forbes L."/>
            <person name="Fu Q."/>
            <person name="Gubbala S."/>
            <person name="Hirani K."/>
            <person name="Jayaseelan J.C."/>
            <person name="Lara F."/>
            <person name="Munidasa M."/>
            <person name="Palculict T."/>
            <person name="Patil S."/>
            <person name="Pu L.-L."/>
            <person name="Saada N."/>
            <person name="Tang L."/>
            <person name="Weissenberger G."/>
            <person name="Zhu Y."/>
            <person name="Hemphill L."/>
            <person name="Shang Y."/>
            <person name="Youmans B."/>
            <person name="Ayvaz T."/>
            <person name="Ross M."/>
            <person name="Santibanez J."/>
            <person name="Aqrawi P."/>
            <person name="Gross S."/>
            <person name="Joshi V."/>
            <person name="Fowler G."/>
            <person name="Nazareth L."/>
            <person name="Reid J."/>
            <person name="Worley K."/>
            <person name="Petrosino J."/>
            <person name="Highlander S."/>
            <person name="Gibbs R."/>
        </authorList>
    </citation>
    <scope>NUCLEOTIDE SEQUENCE [LARGE SCALE GENOMIC DNA]</scope>
    <source>
        <strain evidence="1">ATCC 35910</strain>
    </source>
</reference>
<dbReference type="RefSeq" id="WP_002981338.1">
    <property type="nucleotide sequence ID" value="NZ_GL379781.1"/>
</dbReference>
<keyword evidence="2" id="KW-1185">Reference proteome</keyword>